<proteinExistence type="predicted"/>
<reference evidence="1 2" key="1">
    <citation type="submission" date="2018-01" db="EMBL/GenBank/DDBJ databases">
        <authorList>
            <person name="Paulsen S."/>
            <person name="Gram L.K."/>
        </authorList>
    </citation>
    <scope>NUCLEOTIDE SEQUENCE [LARGE SCALE GENOMIC DNA]</scope>
    <source>
        <strain evidence="1 2">S2676</strain>
    </source>
</reference>
<evidence type="ECO:0000313" key="1">
    <source>
        <dbReference type="EMBL" id="TMP26466.1"/>
    </source>
</evidence>
<gene>
    <name evidence="1" type="ORF">CWB99_19080</name>
</gene>
<accession>A0A5S3WJ89</accession>
<evidence type="ECO:0000313" key="2">
    <source>
        <dbReference type="Proteomes" id="UP000310249"/>
    </source>
</evidence>
<name>A0A5S3WJ89_9GAMM</name>
<protein>
    <submittedName>
        <fullName evidence="1">Uncharacterized protein</fullName>
    </submittedName>
</protein>
<reference evidence="2" key="2">
    <citation type="submission" date="2019-06" db="EMBL/GenBank/DDBJ databases">
        <title>Co-occurence of chitin degradation, pigmentation and bioactivity in marine Pseudoalteromonas.</title>
        <authorList>
            <person name="Sonnenschein E.C."/>
            <person name="Bech P.K."/>
        </authorList>
    </citation>
    <scope>NUCLEOTIDE SEQUENCE [LARGE SCALE GENOMIC DNA]</scope>
    <source>
        <strain evidence="2">S2676</strain>
    </source>
</reference>
<dbReference type="AlphaFoldDB" id="A0A5S3WJ89"/>
<organism evidence="1 2">
    <name type="scientific">Pseudoalteromonas rubra</name>
    <dbReference type="NCBI Taxonomy" id="43658"/>
    <lineage>
        <taxon>Bacteria</taxon>
        <taxon>Pseudomonadati</taxon>
        <taxon>Pseudomonadota</taxon>
        <taxon>Gammaproteobacteria</taxon>
        <taxon>Alteromonadales</taxon>
        <taxon>Pseudoalteromonadaceae</taxon>
        <taxon>Pseudoalteromonas</taxon>
    </lineage>
</organism>
<sequence length="61" mass="6712">MTVRYQAALYADLVATIMIFIGKATPELFVCTLIKHKGFKGTPFVQKAKVRGCEYAGNFPG</sequence>
<comment type="caution">
    <text evidence="1">The sequence shown here is derived from an EMBL/GenBank/DDBJ whole genome shotgun (WGS) entry which is preliminary data.</text>
</comment>
<dbReference type="Proteomes" id="UP000310249">
    <property type="component" value="Unassembled WGS sequence"/>
</dbReference>
<dbReference type="EMBL" id="PNCI01000046">
    <property type="protein sequence ID" value="TMP26466.1"/>
    <property type="molecule type" value="Genomic_DNA"/>
</dbReference>